<sequence>MPFALLILTATLLLGFILSRKFPKKILIIWGVITMFSIAPLFTWLVAISYGVMVGEGFAAVAVMGIMFPVIFLIGIGILAAGIYKNVTGENF</sequence>
<name>A0ABM8YRP8_9BACI</name>
<reference evidence="2 3" key="1">
    <citation type="submission" date="2021-10" db="EMBL/GenBank/DDBJ databases">
        <authorList>
            <person name="Criscuolo A."/>
        </authorList>
    </citation>
    <scope>NUCLEOTIDE SEQUENCE [LARGE SCALE GENOMIC DNA]</scope>
    <source>
        <strain evidence="3">CIP 111883</strain>
    </source>
</reference>
<dbReference type="RefSeq" id="WP_230503186.1">
    <property type="nucleotide sequence ID" value="NZ_CAKJTJ010000022.1"/>
</dbReference>
<accession>A0ABM8YRP8</accession>
<dbReference type="Proteomes" id="UP000789833">
    <property type="component" value="Unassembled WGS sequence"/>
</dbReference>
<keyword evidence="1" id="KW-0472">Membrane</keyword>
<keyword evidence="1" id="KW-1133">Transmembrane helix</keyword>
<organism evidence="2 3">
    <name type="scientific">Sutcliffiella rhizosphaerae</name>
    <dbReference type="NCBI Taxonomy" id="2880967"/>
    <lineage>
        <taxon>Bacteria</taxon>
        <taxon>Bacillati</taxon>
        <taxon>Bacillota</taxon>
        <taxon>Bacilli</taxon>
        <taxon>Bacillales</taxon>
        <taxon>Bacillaceae</taxon>
        <taxon>Sutcliffiella</taxon>
    </lineage>
</organism>
<evidence type="ECO:0000313" key="3">
    <source>
        <dbReference type="Proteomes" id="UP000789833"/>
    </source>
</evidence>
<feature type="transmembrane region" description="Helical" evidence="1">
    <location>
        <begin position="29"/>
        <end position="52"/>
    </location>
</feature>
<proteinExistence type="predicted"/>
<gene>
    <name evidence="2" type="ORF">BACCIP111883_03289</name>
</gene>
<keyword evidence="1" id="KW-0812">Transmembrane</keyword>
<evidence type="ECO:0000313" key="2">
    <source>
        <dbReference type="EMBL" id="CAG9622498.1"/>
    </source>
</evidence>
<comment type="caution">
    <text evidence="2">The sequence shown here is derived from an EMBL/GenBank/DDBJ whole genome shotgun (WGS) entry which is preliminary data.</text>
</comment>
<feature type="transmembrane region" description="Helical" evidence="1">
    <location>
        <begin position="59"/>
        <end position="84"/>
    </location>
</feature>
<evidence type="ECO:0000256" key="1">
    <source>
        <dbReference type="SAM" id="Phobius"/>
    </source>
</evidence>
<protein>
    <submittedName>
        <fullName evidence="2">Uncharacterized protein</fullName>
    </submittedName>
</protein>
<keyword evidence="3" id="KW-1185">Reference proteome</keyword>
<dbReference type="EMBL" id="CAKJTJ010000022">
    <property type="protein sequence ID" value="CAG9622498.1"/>
    <property type="molecule type" value="Genomic_DNA"/>
</dbReference>